<dbReference type="PANTHER" id="PTHR31286">
    <property type="entry name" value="GLYCINE-RICH CELL WALL STRUCTURAL PROTEIN 1.8-LIKE"/>
    <property type="match status" value="1"/>
</dbReference>
<dbReference type="AlphaFoldDB" id="A0A7J8ZD58"/>
<evidence type="ECO:0000313" key="2">
    <source>
        <dbReference type="Proteomes" id="UP000593574"/>
    </source>
</evidence>
<dbReference type="EMBL" id="JABEZV010000004">
    <property type="protein sequence ID" value="MBA0709274.1"/>
    <property type="molecule type" value="Genomic_DNA"/>
</dbReference>
<sequence length="279" mass="31615">MSSSQPLDWRKLFDSPSDQSLVFFPPEVHGGSITVKPPAEVFDEGIRRWHHLLVAQFLGQPPNFHSLQKLVLDHCPWHIQNKPMVLRKWEPNLQRLDSPLTICRIGPFYMDNITTLQQRLTYVKVCFEISVDFELPGFINVELHDGSFVSIRVEVLWLPMHCLQCQSFSHSGKHYSKKNENALDGGTALTLTFEVSFKGKVVVVDLSPILKQKHVCLTGSSNRFEALSVKLEDSNDVVANDVDAEQGVVDDDNQTEQLEFSPRKPWLASVVVAPLMRSP</sequence>
<reference evidence="1 2" key="1">
    <citation type="journal article" date="2019" name="Genome Biol. Evol.">
        <title>Insights into the evolution of the New World diploid cottons (Gossypium, subgenus Houzingenia) based on genome sequencing.</title>
        <authorList>
            <person name="Grover C.E."/>
            <person name="Arick M.A. 2nd"/>
            <person name="Thrash A."/>
            <person name="Conover J.L."/>
            <person name="Sanders W.S."/>
            <person name="Peterson D.G."/>
            <person name="Frelichowski J.E."/>
            <person name="Scheffler J.A."/>
            <person name="Scheffler B.E."/>
            <person name="Wendel J.F."/>
        </authorList>
    </citation>
    <scope>NUCLEOTIDE SEQUENCE [LARGE SCALE GENOMIC DNA]</scope>
    <source>
        <strain evidence="1">4</strain>
        <tissue evidence="1">Leaf</tissue>
    </source>
</reference>
<gene>
    <name evidence="1" type="ORF">Golax_024315</name>
</gene>
<evidence type="ECO:0000313" key="1">
    <source>
        <dbReference type="EMBL" id="MBA0709274.1"/>
    </source>
</evidence>
<comment type="caution">
    <text evidence="1">The sequence shown here is derived from an EMBL/GenBank/DDBJ whole genome shotgun (WGS) entry which is preliminary data.</text>
</comment>
<protein>
    <recommendedName>
        <fullName evidence="3">DUF4283 domain-containing protein</fullName>
    </recommendedName>
</protein>
<evidence type="ECO:0008006" key="3">
    <source>
        <dbReference type="Google" id="ProtNLM"/>
    </source>
</evidence>
<proteinExistence type="predicted"/>
<dbReference type="PANTHER" id="PTHR31286:SF165">
    <property type="entry name" value="DUF4283 DOMAIN-CONTAINING PROTEIN"/>
    <property type="match status" value="1"/>
</dbReference>
<organism evidence="1 2">
    <name type="scientific">Gossypium laxum</name>
    <dbReference type="NCBI Taxonomy" id="34288"/>
    <lineage>
        <taxon>Eukaryota</taxon>
        <taxon>Viridiplantae</taxon>
        <taxon>Streptophyta</taxon>
        <taxon>Embryophyta</taxon>
        <taxon>Tracheophyta</taxon>
        <taxon>Spermatophyta</taxon>
        <taxon>Magnoliopsida</taxon>
        <taxon>eudicotyledons</taxon>
        <taxon>Gunneridae</taxon>
        <taxon>Pentapetalae</taxon>
        <taxon>rosids</taxon>
        <taxon>malvids</taxon>
        <taxon>Malvales</taxon>
        <taxon>Malvaceae</taxon>
        <taxon>Malvoideae</taxon>
        <taxon>Gossypium</taxon>
    </lineage>
</organism>
<keyword evidence="2" id="KW-1185">Reference proteome</keyword>
<dbReference type="Proteomes" id="UP000593574">
    <property type="component" value="Unassembled WGS sequence"/>
</dbReference>
<accession>A0A7J8ZD58</accession>
<dbReference type="InterPro" id="IPR040256">
    <property type="entry name" value="At4g02000-like"/>
</dbReference>
<name>A0A7J8ZD58_9ROSI</name>